<comment type="caution">
    <text evidence="1">The sequence shown here is derived from an EMBL/GenBank/DDBJ whole genome shotgun (WGS) entry which is preliminary data.</text>
</comment>
<name>A0ABP5FXX1_9MICC</name>
<evidence type="ECO:0000313" key="1">
    <source>
        <dbReference type="EMBL" id="GAA2036415.1"/>
    </source>
</evidence>
<proteinExistence type="predicted"/>
<sequence length="129" mass="14523">MSKETIYEVHTDGIDAHEIVTQTQSVKIDHMVSVTSRCSACDAMIFTALPVKYVHVRRGFMQDHIDQHAPGRATDLDVQWHLYAQCTVCDDGEIINEDSETLCCKQCDTTWSIDGTYGELVDDEDVEPV</sequence>
<protein>
    <submittedName>
        <fullName evidence="1">Uncharacterized protein</fullName>
    </submittedName>
</protein>
<accession>A0ABP5FXX1</accession>
<evidence type="ECO:0000313" key="2">
    <source>
        <dbReference type="Proteomes" id="UP001501461"/>
    </source>
</evidence>
<keyword evidence="2" id="KW-1185">Reference proteome</keyword>
<dbReference type="Proteomes" id="UP001501461">
    <property type="component" value="Unassembled WGS sequence"/>
</dbReference>
<reference evidence="2" key="1">
    <citation type="journal article" date="2019" name="Int. J. Syst. Evol. Microbiol.">
        <title>The Global Catalogue of Microorganisms (GCM) 10K type strain sequencing project: providing services to taxonomists for standard genome sequencing and annotation.</title>
        <authorList>
            <consortium name="The Broad Institute Genomics Platform"/>
            <consortium name="The Broad Institute Genome Sequencing Center for Infectious Disease"/>
            <person name="Wu L."/>
            <person name="Ma J."/>
        </authorList>
    </citation>
    <scope>NUCLEOTIDE SEQUENCE [LARGE SCALE GENOMIC DNA]</scope>
    <source>
        <strain evidence="2">JCM 13595</strain>
    </source>
</reference>
<organism evidence="1 2">
    <name type="scientific">Yaniella flava</name>
    <dbReference type="NCBI Taxonomy" id="287930"/>
    <lineage>
        <taxon>Bacteria</taxon>
        <taxon>Bacillati</taxon>
        <taxon>Actinomycetota</taxon>
        <taxon>Actinomycetes</taxon>
        <taxon>Micrococcales</taxon>
        <taxon>Micrococcaceae</taxon>
        <taxon>Yaniella</taxon>
    </lineage>
</organism>
<dbReference type="EMBL" id="BAAAMN010000028">
    <property type="protein sequence ID" value="GAA2036415.1"/>
    <property type="molecule type" value="Genomic_DNA"/>
</dbReference>
<dbReference type="RefSeq" id="WP_343957401.1">
    <property type="nucleotide sequence ID" value="NZ_BAAAMN010000028.1"/>
</dbReference>
<gene>
    <name evidence="1" type="ORF">GCM10009720_16240</name>
</gene>